<feature type="transmembrane region" description="Helical" evidence="9">
    <location>
        <begin position="89"/>
        <end position="108"/>
    </location>
</feature>
<dbReference type="PIRSF" id="PIRSF005091">
    <property type="entry name" value="Mmb_sulf_HI1246"/>
    <property type="match status" value="1"/>
</dbReference>
<evidence type="ECO:0000256" key="4">
    <source>
        <dbReference type="ARBA" id="ARBA00022989"/>
    </source>
</evidence>
<evidence type="ECO:0000313" key="14">
    <source>
        <dbReference type="Proteomes" id="UP000183071"/>
    </source>
</evidence>
<dbReference type="InterPro" id="IPR000917">
    <property type="entry name" value="Sulfatase_N"/>
</dbReference>
<dbReference type="InterPro" id="IPR012160">
    <property type="entry name" value="LtaS-like"/>
</dbReference>
<comment type="caution">
    <text evidence="11">The sequence shown here is derived from an EMBL/GenBank/DDBJ whole genome shotgun (WGS) entry which is preliminary data.</text>
</comment>
<evidence type="ECO:0000256" key="3">
    <source>
        <dbReference type="ARBA" id="ARBA00022692"/>
    </source>
</evidence>
<dbReference type="PANTHER" id="PTHR47371">
    <property type="entry name" value="LIPOTEICHOIC ACID SYNTHASE"/>
    <property type="match status" value="1"/>
</dbReference>
<keyword evidence="3 9" id="KW-0812">Transmembrane</keyword>
<feature type="transmembrane region" description="Helical" evidence="9">
    <location>
        <begin position="128"/>
        <end position="153"/>
    </location>
</feature>
<feature type="domain" description="Sulfatase N-terminal" evidence="10">
    <location>
        <begin position="269"/>
        <end position="540"/>
    </location>
</feature>
<feature type="transmembrane region" description="Helical" evidence="9">
    <location>
        <begin position="59"/>
        <end position="77"/>
    </location>
</feature>
<dbReference type="Pfam" id="PF00884">
    <property type="entry name" value="Sulfatase"/>
    <property type="match status" value="1"/>
</dbReference>
<comment type="subcellular location">
    <subcellularLocation>
        <location evidence="1">Cell membrane</location>
        <topology evidence="1">Multi-pass membrane protein</topology>
    </subcellularLocation>
</comment>
<accession>A0A0M9CIW1</accession>
<feature type="binding site" evidence="8">
    <location>
        <position position="277"/>
    </location>
    <ligand>
        <name>Mn(2+)</name>
        <dbReference type="ChEBI" id="CHEBI:29035"/>
    </ligand>
</feature>
<dbReference type="Gene3D" id="3.40.720.10">
    <property type="entry name" value="Alkaline Phosphatase, subunit A"/>
    <property type="match status" value="1"/>
</dbReference>
<evidence type="ECO:0000256" key="9">
    <source>
        <dbReference type="SAM" id="Phobius"/>
    </source>
</evidence>
<dbReference type="RefSeq" id="WP_176966501.1">
    <property type="nucleotide sequence ID" value="NZ_FNUE01000002.1"/>
</dbReference>
<dbReference type="EMBL" id="LGBR01000001">
    <property type="protein sequence ID" value="KOY52895.1"/>
    <property type="molecule type" value="Genomic_DNA"/>
</dbReference>
<gene>
    <name evidence="11" type="ORF">I602_2455</name>
    <name evidence="12" type="ORF">SAMN05444353_2228</name>
</gene>
<evidence type="ECO:0000256" key="1">
    <source>
        <dbReference type="ARBA" id="ARBA00004651"/>
    </source>
</evidence>
<dbReference type="AlphaFoldDB" id="A0A0M9CIW1"/>
<evidence type="ECO:0000313" key="12">
    <source>
        <dbReference type="EMBL" id="SEE54092.1"/>
    </source>
</evidence>
<proteinExistence type="predicted"/>
<feature type="binding site" evidence="7">
    <location>
        <position position="433"/>
    </location>
    <ligand>
        <name>substrate</name>
    </ligand>
</feature>
<dbReference type="CDD" id="cd16015">
    <property type="entry name" value="LTA_synthase"/>
    <property type="match status" value="1"/>
</dbReference>
<evidence type="ECO:0000256" key="6">
    <source>
        <dbReference type="PIRSR" id="PIRSR005091-1"/>
    </source>
</evidence>
<evidence type="ECO:0000313" key="11">
    <source>
        <dbReference type="EMBL" id="KOY52895.1"/>
    </source>
</evidence>
<evidence type="ECO:0000256" key="8">
    <source>
        <dbReference type="PIRSR" id="PIRSR005091-3"/>
    </source>
</evidence>
<dbReference type="PATRIC" id="fig|1300348.6.peg.2456"/>
<evidence type="ECO:0000259" key="10">
    <source>
        <dbReference type="Pfam" id="PF00884"/>
    </source>
</evidence>
<reference evidence="12 14" key="2">
    <citation type="submission" date="2016-10" db="EMBL/GenBank/DDBJ databases">
        <authorList>
            <person name="Varghese N."/>
            <person name="Submissions S."/>
        </authorList>
    </citation>
    <scope>NUCLEOTIDE SEQUENCE [LARGE SCALE GENOMIC DNA]</scope>
    <source>
        <strain evidence="12 14">DSW-5</strain>
    </source>
</reference>
<dbReference type="STRING" id="1300348.I602_2455"/>
<name>A0A0M9CIW1_9FLAO</name>
<dbReference type="Proteomes" id="UP000183071">
    <property type="component" value="Unassembled WGS sequence"/>
</dbReference>
<keyword evidence="2" id="KW-1003">Cell membrane</keyword>
<keyword evidence="12" id="KW-0808">Transferase</keyword>
<dbReference type="InterPro" id="IPR017850">
    <property type="entry name" value="Alkaline_phosphatase_core_sf"/>
</dbReference>
<keyword evidence="5 9" id="KW-0472">Membrane</keyword>
<keyword evidence="4 9" id="KW-1133">Transmembrane helix</keyword>
<dbReference type="Proteomes" id="UP000037716">
    <property type="component" value="Unassembled WGS sequence"/>
</dbReference>
<protein>
    <submittedName>
        <fullName evidence="12">Phosphoglycerol transferase MdoB</fullName>
    </submittedName>
    <submittedName>
        <fullName evidence="11">Sulfatase</fullName>
    </submittedName>
</protein>
<feature type="binding site" evidence="8">
    <location>
        <position position="487"/>
    </location>
    <ligand>
        <name>Mn(2+)</name>
        <dbReference type="ChEBI" id="CHEBI:29035"/>
    </ligand>
</feature>
<dbReference type="PANTHER" id="PTHR47371:SF3">
    <property type="entry name" value="PHOSPHOGLYCEROL TRANSFERASE I"/>
    <property type="match status" value="1"/>
</dbReference>
<keyword evidence="14" id="KW-1185">Reference proteome</keyword>
<reference evidence="11 13" key="1">
    <citation type="submission" date="2015-07" db="EMBL/GenBank/DDBJ databases">
        <title>Genome of Polaribacter dokdonenesis DSW-5, isolated from seawater off Dokdo in Korea.</title>
        <authorList>
            <person name="Yoon K."/>
            <person name="Song J.Y."/>
            <person name="Kim J.F."/>
        </authorList>
    </citation>
    <scope>NUCLEOTIDE SEQUENCE [LARGE SCALE GENOMIC DNA]</scope>
    <source>
        <strain evidence="11 13">DSW-5</strain>
    </source>
</reference>
<evidence type="ECO:0000256" key="7">
    <source>
        <dbReference type="PIRSR" id="PIRSR005091-2"/>
    </source>
</evidence>
<keyword evidence="7" id="KW-0464">Manganese</keyword>
<dbReference type="GO" id="GO:0046872">
    <property type="term" value="F:metal ion binding"/>
    <property type="evidence" value="ECO:0007669"/>
    <property type="project" value="UniProtKB-KW"/>
</dbReference>
<sequence>MKTVINRLVFNVKYFLFWLLYFIVARAIFLSYYFDQTLELPLSTIAETFLYGLRLDASFSAYISLLPFLLILFSVFLSAKPILKFIKVYTNLVIVATTLLLFIDAGLYKAWGIRLDSTLLDYLNTPELMISSASTSQLIVGVLFWFIISFLFIKLYQKLDKKFQKTITNGHFSEVLISLFLFAFLILPIRGGLQTIPINQSNVYFSKIMFANHAALNYMWNFANTVNHKEDDGNPYKVFETEVATKIIKNTRNELLQSNYDSILTTTKPNVILIIWESLSAKVVGSLGGEKGVTPNLNKLSKEGILFTNFYSNGDRTDKGIPAMLSGYFPQPVKKIMRMPNKSRSLPMLPMEMKKLGYESSFYYGGDLNFGNMNTYLLNAGIDNFVDGSYFDTKDWNSKWGAYDDVFMKKFADDLSKTPKEPFFKIALTLSSHEPYEIKGEYKFGKNGTDNLYRSAHFYTDKTIGDFIAFAKKQEWYKNTLIVIMSDHGHSSPKHEGEFFAPIKFQIPMLWLGGAINPNIKEVDVISSQVDFSYTLLDLLKGDNSRFVFGKNLFNTSNKQYAYYSFNKGFGLVSKEGNYLYDYIKKESITASGSTTYLDSLGKAITQDAYNDFLNRK</sequence>
<dbReference type="InterPro" id="IPR050448">
    <property type="entry name" value="OpgB/LTA_synthase_biosynth"/>
</dbReference>
<dbReference type="GO" id="GO:0005886">
    <property type="term" value="C:plasma membrane"/>
    <property type="evidence" value="ECO:0007669"/>
    <property type="project" value="UniProtKB-SubCell"/>
</dbReference>
<evidence type="ECO:0000256" key="2">
    <source>
        <dbReference type="ARBA" id="ARBA00022475"/>
    </source>
</evidence>
<dbReference type="SUPFAM" id="SSF53649">
    <property type="entry name" value="Alkaline phosphatase-like"/>
    <property type="match status" value="1"/>
</dbReference>
<feature type="transmembrane region" description="Helical" evidence="9">
    <location>
        <begin position="174"/>
        <end position="193"/>
    </location>
</feature>
<feature type="binding site" evidence="8">
    <location>
        <position position="317"/>
    </location>
    <ligand>
        <name>Mn(2+)</name>
        <dbReference type="ChEBI" id="CHEBI:29035"/>
    </ligand>
</feature>
<feature type="active site" evidence="6">
    <location>
        <position position="317"/>
    </location>
</feature>
<organism evidence="11 13">
    <name type="scientific">Polaribacter dokdonensis DSW-5</name>
    <dbReference type="NCBI Taxonomy" id="1300348"/>
    <lineage>
        <taxon>Bacteria</taxon>
        <taxon>Pseudomonadati</taxon>
        <taxon>Bacteroidota</taxon>
        <taxon>Flavobacteriia</taxon>
        <taxon>Flavobacteriales</taxon>
        <taxon>Flavobacteriaceae</taxon>
    </lineage>
</organism>
<feature type="transmembrane region" description="Helical" evidence="9">
    <location>
        <begin position="12"/>
        <end position="34"/>
    </location>
</feature>
<keyword evidence="7" id="KW-0479">Metal-binding</keyword>
<dbReference type="EMBL" id="FNUE01000002">
    <property type="protein sequence ID" value="SEE54092.1"/>
    <property type="molecule type" value="Genomic_DNA"/>
</dbReference>
<feature type="binding site" evidence="8">
    <location>
        <position position="488"/>
    </location>
    <ligand>
        <name>Mn(2+)</name>
        <dbReference type="ChEBI" id="CHEBI:29035"/>
    </ligand>
</feature>
<evidence type="ECO:0000313" key="13">
    <source>
        <dbReference type="Proteomes" id="UP000037716"/>
    </source>
</evidence>
<evidence type="ECO:0000256" key="5">
    <source>
        <dbReference type="ARBA" id="ARBA00023136"/>
    </source>
</evidence>
<dbReference type="GO" id="GO:0016740">
    <property type="term" value="F:transferase activity"/>
    <property type="evidence" value="ECO:0007669"/>
    <property type="project" value="UniProtKB-KW"/>
</dbReference>
<dbReference type="Gene3D" id="3.30.1120.80">
    <property type="match status" value="1"/>
</dbReference>